<gene>
    <name evidence="1" type="ORF">FWK35_00034227</name>
</gene>
<dbReference type="Proteomes" id="UP000478052">
    <property type="component" value="Unassembled WGS sequence"/>
</dbReference>
<keyword evidence="2" id="KW-1185">Reference proteome</keyword>
<feature type="non-terminal residue" evidence="1">
    <location>
        <position position="1"/>
    </location>
</feature>
<dbReference type="EMBL" id="VUJU01012261">
    <property type="protein sequence ID" value="KAF0708164.1"/>
    <property type="molecule type" value="Genomic_DNA"/>
</dbReference>
<dbReference type="AlphaFoldDB" id="A0A6G0VT24"/>
<sequence length="78" mass="9159">YKVSAFCYVPSYPTVQSVRVLHFKQWTVQSDRLPNDNDLSLNDFKYFISRRLAFSLLPHKPLKHKPPFSPTTENYILG</sequence>
<accession>A0A6G0VT24</accession>
<evidence type="ECO:0000313" key="2">
    <source>
        <dbReference type="Proteomes" id="UP000478052"/>
    </source>
</evidence>
<organism evidence="1 2">
    <name type="scientific">Aphis craccivora</name>
    <name type="common">Cowpea aphid</name>
    <dbReference type="NCBI Taxonomy" id="307492"/>
    <lineage>
        <taxon>Eukaryota</taxon>
        <taxon>Metazoa</taxon>
        <taxon>Ecdysozoa</taxon>
        <taxon>Arthropoda</taxon>
        <taxon>Hexapoda</taxon>
        <taxon>Insecta</taxon>
        <taxon>Pterygota</taxon>
        <taxon>Neoptera</taxon>
        <taxon>Paraneoptera</taxon>
        <taxon>Hemiptera</taxon>
        <taxon>Sternorrhyncha</taxon>
        <taxon>Aphidomorpha</taxon>
        <taxon>Aphidoidea</taxon>
        <taxon>Aphididae</taxon>
        <taxon>Aphidini</taxon>
        <taxon>Aphis</taxon>
        <taxon>Aphis</taxon>
    </lineage>
</organism>
<comment type="caution">
    <text evidence="1">The sequence shown here is derived from an EMBL/GenBank/DDBJ whole genome shotgun (WGS) entry which is preliminary data.</text>
</comment>
<protein>
    <submittedName>
        <fullName evidence="1">Uncharacterized protein</fullName>
    </submittedName>
</protein>
<evidence type="ECO:0000313" key="1">
    <source>
        <dbReference type="EMBL" id="KAF0708164.1"/>
    </source>
</evidence>
<proteinExistence type="predicted"/>
<reference evidence="1 2" key="1">
    <citation type="submission" date="2019-08" db="EMBL/GenBank/DDBJ databases">
        <title>Whole genome of Aphis craccivora.</title>
        <authorList>
            <person name="Voronova N.V."/>
            <person name="Shulinski R.S."/>
            <person name="Bandarenka Y.V."/>
            <person name="Zhorov D.G."/>
            <person name="Warner D."/>
        </authorList>
    </citation>
    <scope>NUCLEOTIDE SEQUENCE [LARGE SCALE GENOMIC DNA]</scope>
    <source>
        <strain evidence="1">180601</strain>
        <tissue evidence="1">Whole Body</tissue>
    </source>
</reference>
<name>A0A6G0VT24_APHCR</name>